<dbReference type="EMBL" id="PXYW01000041">
    <property type="protein sequence ID" value="PSR32442.1"/>
    <property type="molecule type" value="Genomic_DNA"/>
</dbReference>
<dbReference type="Proteomes" id="UP000242972">
    <property type="component" value="Unassembled WGS sequence"/>
</dbReference>
<dbReference type="Pfam" id="PF05336">
    <property type="entry name" value="rhaM"/>
    <property type="match status" value="1"/>
</dbReference>
<accession>A0A2T2XDC5</accession>
<dbReference type="InterPro" id="IPR011008">
    <property type="entry name" value="Dimeric_a/b-barrel"/>
</dbReference>
<evidence type="ECO:0000313" key="2">
    <source>
        <dbReference type="Proteomes" id="UP000242972"/>
    </source>
</evidence>
<evidence type="ECO:0000313" key="1">
    <source>
        <dbReference type="EMBL" id="PSR32442.1"/>
    </source>
</evidence>
<dbReference type="AlphaFoldDB" id="A0A2T2XDC5"/>
<dbReference type="Gene3D" id="3.30.70.100">
    <property type="match status" value="1"/>
</dbReference>
<proteinExistence type="predicted"/>
<gene>
    <name evidence="1" type="ORF">C7B46_14395</name>
</gene>
<protein>
    <submittedName>
        <fullName evidence="1">L-rhamnose mutarotase</fullName>
    </submittedName>
</protein>
<organism evidence="1 2">
    <name type="scientific">Sulfobacillus benefaciens</name>
    <dbReference type="NCBI Taxonomy" id="453960"/>
    <lineage>
        <taxon>Bacteria</taxon>
        <taxon>Bacillati</taxon>
        <taxon>Bacillota</taxon>
        <taxon>Clostridia</taxon>
        <taxon>Eubacteriales</taxon>
        <taxon>Clostridiales Family XVII. Incertae Sedis</taxon>
        <taxon>Sulfobacillus</taxon>
    </lineage>
</organism>
<dbReference type="PANTHER" id="PTHR34389:SF2">
    <property type="entry name" value="L-RHAMNOSE MUTAROTASE"/>
    <property type="match status" value="1"/>
</dbReference>
<comment type="caution">
    <text evidence="1">The sequence shown here is derived from an EMBL/GenBank/DDBJ whole genome shotgun (WGS) entry which is preliminary data.</text>
</comment>
<reference evidence="1 2" key="1">
    <citation type="journal article" date="2014" name="BMC Genomics">
        <title>Comparison of environmental and isolate Sulfobacillus genomes reveals diverse carbon, sulfur, nitrogen, and hydrogen metabolisms.</title>
        <authorList>
            <person name="Justice N.B."/>
            <person name="Norman A."/>
            <person name="Brown C.T."/>
            <person name="Singh A."/>
            <person name="Thomas B.C."/>
            <person name="Banfield J.F."/>
        </authorList>
    </citation>
    <scope>NUCLEOTIDE SEQUENCE [LARGE SCALE GENOMIC DNA]</scope>
    <source>
        <strain evidence="1">AMDSBA4</strain>
    </source>
</reference>
<name>A0A2T2XDC5_9FIRM</name>
<dbReference type="SUPFAM" id="SSF54909">
    <property type="entry name" value="Dimeric alpha+beta barrel"/>
    <property type="match status" value="1"/>
</dbReference>
<dbReference type="PANTHER" id="PTHR34389">
    <property type="entry name" value="L-RHAMNOSE MUTAROTASE"/>
    <property type="match status" value="1"/>
</dbReference>
<dbReference type="InterPro" id="IPR008000">
    <property type="entry name" value="Rham/fucose_mutarotase"/>
</dbReference>
<dbReference type="GO" id="GO:0016857">
    <property type="term" value="F:racemase and epimerase activity, acting on carbohydrates and derivatives"/>
    <property type="evidence" value="ECO:0007669"/>
    <property type="project" value="InterPro"/>
</dbReference>
<sequence length="102" mass="12028">MRHAFKLAIKPGTEQEYERRHREVYPELLQVFRDAGVKTYSIFRDGLTLFAYMEMDDLEETMRIIGRSESNARWQEYMADILVSCPSGNAMETLPEVFHFES</sequence>
<dbReference type="GO" id="GO:0019301">
    <property type="term" value="P:rhamnose catabolic process"/>
    <property type="evidence" value="ECO:0007669"/>
    <property type="project" value="TreeGrafter"/>
</dbReference>